<dbReference type="RefSeq" id="WP_209705589.1">
    <property type="nucleotide sequence ID" value="NZ_JAFIDA010000001.1"/>
</dbReference>
<dbReference type="AlphaFoldDB" id="A0A940PTQ7"/>
<dbReference type="InterPro" id="IPR027417">
    <property type="entry name" value="P-loop_NTPase"/>
</dbReference>
<accession>A0A940PTQ7</accession>
<dbReference type="EMBL" id="JAFIDA010000001">
    <property type="protein sequence ID" value="MBP1326727.1"/>
    <property type="molecule type" value="Genomic_DNA"/>
</dbReference>
<protein>
    <recommendedName>
        <fullName evidence="3">Terminase</fullName>
    </recommendedName>
</protein>
<keyword evidence="2" id="KW-1185">Reference proteome</keyword>
<sequence>MRAEFLLGASLMGYELVDLSDTAYIDELALMDPPRMPLQPQQLLVADAINAGTKRNAIEMPRRSSKSTTLFMLLLGRCASRPGYRVTFSAQTGTAGTEMFEEWVKDGLDYVQPPADADLAPWMRGPRALHTKAESRQIALFGEVLGPVDLDEGPRSLNSSGRTFTTRVGNSRPGIRFDNHSTFRILKPEAGAYRGKAADVSWLDEAQEIDPSEGNSIIAGVLPLQDTRPGAQIIVSGTAGEAKAGPFWLFLERLRKGDPALGGVDFAAPVTTDWDEIEDEAQAMALVKANHPGVDTLTTMDVMRDNYRDPTMGKPQWAREYLSMWPDVGQLSVITAADWDATALEQWPDRPKRVAFGMDIKPGGGAVAAICAAWRDRDGLAYIEVVDHQPGTAWLVPRMQYLTRERYRGSSVAFDKISEGEATYVASRYAHPRAKLQIQTWSETAAGCVTFMRELEAGTLRHYAAQGALNGAVMIAKKREIRGNDRGVWIFTAEQQQDVTTLLAAVRALRNWDQHYARPEAAEQTGIISA</sequence>
<reference evidence="1" key="1">
    <citation type="submission" date="2021-02" db="EMBL/GenBank/DDBJ databases">
        <title>Sequencing the genomes of 1000 actinobacteria strains.</title>
        <authorList>
            <person name="Klenk H.-P."/>
        </authorList>
    </citation>
    <scope>NUCLEOTIDE SEQUENCE</scope>
    <source>
        <strain evidence="1">DSM 22850</strain>
    </source>
</reference>
<comment type="caution">
    <text evidence="1">The sequence shown here is derived from an EMBL/GenBank/DDBJ whole genome shotgun (WGS) entry which is preliminary data.</text>
</comment>
<evidence type="ECO:0000313" key="1">
    <source>
        <dbReference type="EMBL" id="MBP1326727.1"/>
    </source>
</evidence>
<evidence type="ECO:0008006" key="3">
    <source>
        <dbReference type="Google" id="ProtNLM"/>
    </source>
</evidence>
<proteinExistence type="predicted"/>
<gene>
    <name evidence="1" type="ORF">JOF28_001959</name>
</gene>
<dbReference type="Gene3D" id="3.40.50.300">
    <property type="entry name" value="P-loop containing nucleotide triphosphate hydrolases"/>
    <property type="match status" value="1"/>
</dbReference>
<dbReference type="Proteomes" id="UP000675163">
    <property type="component" value="Unassembled WGS sequence"/>
</dbReference>
<name>A0A940PTQ7_9MICO</name>
<evidence type="ECO:0000313" key="2">
    <source>
        <dbReference type="Proteomes" id="UP000675163"/>
    </source>
</evidence>
<organism evidence="1 2">
    <name type="scientific">Leucobacter exalbidus</name>
    <dbReference type="NCBI Taxonomy" id="662960"/>
    <lineage>
        <taxon>Bacteria</taxon>
        <taxon>Bacillati</taxon>
        <taxon>Actinomycetota</taxon>
        <taxon>Actinomycetes</taxon>
        <taxon>Micrococcales</taxon>
        <taxon>Microbacteriaceae</taxon>
        <taxon>Leucobacter</taxon>
    </lineage>
</organism>